<comment type="caution">
    <text evidence="4">The sequence shown here is derived from an EMBL/GenBank/DDBJ whole genome shotgun (WGS) entry which is preliminary data.</text>
</comment>
<proteinExistence type="inferred from homology"/>
<comment type="similarity">
    <text evidence="1">Belongs to the SMP-30/CGR1 family.</text>
</comment>
<evidence type="ECO:0000259" key="3">
    <source>
        <dbReference type="Pfam" id="PF08450"/>
    </source>
</evidence>
<evidence type="ECO:0000256" key="1">
    <source>
        <dbReference type="ARBA" id="ARBA00008853"/>
    </source>
</evidence>
<dbReference type="RefSeq" id="WP_337705762.1">
    <property type="nucleotide sequence ID" value="NZ_JBBEGM010000012.1"/>
</dbReference>
<dbReference type="PANTHER" id="PTHR47572:SF4">
    <property type="entry name" value="LACTONASE DRP35"/>
    <property type="match status" value="1"/>
</dbReference>
<dbReference type="SUPFAM" id="SSF63829">
    <property type="entry name" value="Calcium-dependent phosphotriesterase"/>
    <property type="match status" value="1"/>
</dbReference>
<dbReference type="Pfam" id="PF08450">
    <property type="entry name" value="SGL"/>
    <property type="match status" value="1"/>
</dbReference>
<accession>A0ABU8MAM1</accession>
<evidence type="ECO:0000256" key="2">
    <source>
        <dbReference type="ARBA" id="ARBA00022801"/>
    </source>
</evidence>
<sequence length="284" mass="29686">MSVHLPPPRTLLTGLAMVESARWHDGRLWFAHWGVGEVVAVDLDGHAEVTAPGPARMGWAIDWLPDGRLVTTGDAITRHEPGGATTTLRAQGANEIVVDPRGHVFVDGFDGAFGDGAGMPDPGWIDLLAPDGASRRVAEDVHFPNGMVVTPDGGTLVVAESTAGRLTAFAIADDGGLSGRRVWADGLGPDGIAIDPAGGIWTQTADTAAHSGDPDAPAGAVVRVLDGGEVTHRVETELPCFACVLGGPDGRHLFLLCNEFAGIDRLTEVQARRSARVLVTEVPR</sequence>
<keyword evidence="2" id="KW-0378">Hydrolase</keyword>
<reference evidence="4 5" key="1">
    <citation type="submission" date="2024-03" db="EMBL/GenBank/DDBJ databases">
        <title>Actinomycetospora sp. OC33-EN07, a novel actinomycete isolated from wild orchid (Aerides multiflora).</title>
        <authorList>
            <person name="Suriyachadkun C."/>
        </authorList>
    </citation>
    <scope>NUCLEOTIDE SEQUENCE [LARGE SCALE GENOMIC DNA]</scope>
    <source>
        <strain evidence="4 5">OC33-EN07</strain>
    </source>
</reference>
<protein>
    <submittedName>
        <fullName evidence="4">SMP-30/gluconolactonase/LRE family protein</fullName>
    </submittedName>
</protein>
<dbReference type="PANTHER" id="PTHR47572">
    <property type="entry name" value="LIPOPROTEIN-RELATED"/>
    <property type="match status" value="1"/>
</dbReference>
<keyword evidence="5" id="KW-1185">Reference proteome</keyword>
<feature type="domain" description="SMP-30/Gluconolactonase/LRE-like region" evidence="3">
    <location>
        <begin position="19"/>
        <end position="255"/>
    </location>
</feature>
<organism evidence="4 5">
    <name type="scientific">Actinomycetospora flava</name>
    <dbReference type="NCBI Taxonomy" id="3129232"/>
    <lineage>
        <taxon>Bacteria</taxon>
        <taxon>Bacillati</taxon>
        <taxon>Actinomycetota</taxon>
        <taxon>Actinomycetes</taxon>
        <taxon>Pseudonocardiales</taxon>
        <taxon>Pseudonocardiaceae</taxon>
        <taxon>Actinomycetospora</taxon>
    </lineage>
</organism>
<dbReference type="InterPro" id="IPR013658">
    <property type="entry name" value="SGL"/>
</dbReference>
<name>A0ABU8MAM1_9PSEU</name>
<dbReference type="Proteomes" id="UP001369736">
    <property type="component" value="Unassembled WGS sequence"/>
</dbReference>
<dbReference type="EMBL" id="JBBEGM010000012">
    <property type="protein sequence ID" value="MEJ2864391.1"/>
    <property type="molecule type" value="Genomic_DNA"/>
</dbReference>
<dbReference type="Gene3D" id="2.120.10.30">
    <property type="entry name" value="TolB, C-terminal domain"/>
    <property type="match status" value="1"/>
</dbReference>
<evidence type="ECO:0000313" key="4">
    <source>
        <dbReference type="EMBL" id="MEJ2864391.1"/>
    </source>
</evidence>
<gene>
    <name evidence="4" type="ORF">WCD58_24760</name>
</gene>
<dbReference type="InterPro" id="IPR011042">
    <property type="entry name" value="6-blade_b-propeller_TolB-like"/>
</dbReference>
<evidence type="ECO:0000313" key="5">
    <source>
        <dbReference type="Proteomes" id="UP001369736"/>
    </source>
</evidence>
<dbReference type="InterPro" id="IPR051262">
    <property type="entry name" value="SMP-30/CGR1_Lactonase"/>
</dbReference>